<name>A0A2I0W1A6_9ASPA</name>
<evidence type="ECO:0000313" key="4">
    <source>
        <dbReference type="Proteomes" id="UP000233837"/>
    </source>
</evidence>
<keyword evidence="2" id="KW-1133">Transmembrane helix</keyword>
<keyword evidence="4" id="KW-1185">Reference proteome</keyword>
<reference evidence="3 4" key="2">
    <citation type="journal article" date="2017" name="Nature">
        <title>The Apostasia genome and the evolution of orchids.</title>
        <authorList>
            <person name="Zhang G.Q."/>
            <person name="Liu K.W."/>
            <person name="Li Z."/>
            <person name="Lohaus R."/>
            <person name="Hsiao Y.Y."/>
            <person name="Niu S.C."/>
            <person name="Wang J.Y."/>
            <person name="Lin Y.C."/>
            <person name="Xu Q."/>
            <person name="Chen L.J."/>
            <person name="Yoshida K."/>
            <person name="Fujiwara S."/>
            <person name="Wang Z.W."/>
            <person name="Zhang Y.Q."/>
            <person name="Mitsuda N."/>
            <person name="Wang M."/>
            <person name="Liu G.H."/>
            <person name="Pecoraro L."/>
            <person name="Huang H.X."/>
            <person name="Xiao X.J."/>
            <person name="Lin M."/>
            <person name="Wu X.Y."/>
            <person name="Wu W.L."/>
            <person name="Chen Y.Y."/>
            <person name="Chang S.B."/>
            <person name="Sakamoto S."/>
            <person name="Ohme-Takagi M."/>
            <person name="Yagi M."/>
            <person name="Zeng S.J."/>
            <person name="Shen C.Y."/>
            <person name="Yeh C.M."/>
            <person name="Luo Y.B."/>
            <person name="Tsai W.C."/>
            <person name="Van de Peer Y."/>
            <person name="Liu Z.J."/>
        </authorList>
    </citation>
    <scope>NUCLEOTIDE SEQUENCE [LARGE SCALE GENOMIC DNA]</scope>
    <source>
        <tissue evidence="3">The whole plant</tissue>
    </source>
</reference>
<gene>
    <name evidence="3" type="ORF">MA16_Dca015325</name>
</gene>
<protein>
    <submittedName>
        <fullName evidence="3">Uncharacterized protein</fullName>
    </submittedName>
</protein>
<dbReference type="PANTHER" id="PTHR35278">
    <property type="entry name" value="TRANSMEMBRANE PROTEIN-RELATED"/>
    <property type="match status" value="1"/>
</dbReference>
<evidence type="ECO:0000256" key="1">
    <source>
        <dbReference type="SAM" id="MobiDB-lite"/>
    </source>
</evidence>
<dbReference type="PANTHER" id="PTHR35278:SF4">
    <property type="entry name" value="TRANSMEMBRANE PROTEIN"/>
    <property type="match status" value="1"/>
</dbReference>
<sequence>MEVALGITTGTGGVSEILVFLPQLLLPETLDEKERSHDKCLVAKALTNILSLELTGKDYLLSMGAVVSKAASGIVSVLGSAFVAPIKAIFGRSCEGICSGTWDLICFIEHICIASLVRLFIVSVLTYIILLFFYLLFKVGIIQCIGRSFCKMTWAACEAYWTALEDISCFFWHKLKDTKRVYRGRFEDMEEEFSRTDTDPSDDYESIRVTNRRKSVRDRRKDRLRRSLYPKSHSSLKRRQRSGLHHHVRLKTSEVSVHVEGSRRRKKAGQIQVRSRAHHIGPKLFNR</sequence>
<proteinExistence type="predicted"/>
<reference evidence="3 4" key="1">
    <citation type="journal article" date="2016" name="Sci. Rep.">
        <title>The Dendrobium catenatum Lindl. genome sequence provides insights into polysaccharide synthase, floral development and adaptive evolution.</title>
        <authorList>
            <person name="Zhang G.Q."/>
            <person name="Xu Q."/>
            <person name="Bian C."/>
            <person name="Tsai W.C."/>
            <person name="Yeh C.M."/>
            <person name="Liu K.W."/>
            <person name="Yoshida K."/>
            <person name="Zhang L.S."/>
            <person name="Chang S.B."/>
            <person name="Chen F."/>
            <person name="Shi Y."/>
            <person name="Su Y.Y."/>
            <person name="Zhang Y.Q."/>
            <person name="Chen L.J."/>
            <person name="Yin Y."/>
            <person name="Lin M."/>
            <person name="Huang H."/>
            <person name="Deng H."/>
            <person name="Wang Z.W."/>
            <person name="Zhu S.L."/>
            <person name="Zhao X."/>
            <person name="Deng C."/>
            <person name="Niu S.C."/>
            <person name="Huang J."/>
            <person name="Wang M."/>
            <person name="Liu G.H."/>
            <person name="Yang H.J."/>
            <person name="Xiao X.J."/>
            <person name="Hsiao Y.Y."/>
            <person name="Wu W.L."/>
            <person name="Chen Y.Y."/>
            <person name="Mitsuda N."/>
            <person name="Ohme-Takagi M."/>
            <person name="Luo Y.B."/>
            <person name="Van de Peer Y."/>
            <person name="Liu Z.J."/>
        </authorList>
    </citation>
    <scope>NUCLEOTIDE SEQUENCE [LARGE SCALE GENOMIC DNA]</scope>
    <source>
        <tissue evidence="3">The whole plant</tissue>
    </source>
</reference>
<feature type="compositionally biased region" description="Basic residues" evidence="1">
    <location>
        <begin position="275"/>
        <end position="287"/>
    </location>
</feature>
<feature type="region of interest" description="Disordered" evidence="1">
    <location>
        <begin position="259"/>
        <end position="287"/>
    </location>
</feature>
<dbReference type="AlphaFoldDB" id="A0A2I0W1A6"/>
<evidence type="ECO:0000256" key="2">
    <source>
        <dbReference type="SAM" id="Phobius"/>
    </source>
</evidence>
<dbReference type="EMBL" id="KZ503030">
    <property type="protein sequence ID" value="PKU69453.1"/>
    <property type="molecule type" value="Genomic_DNA"/>
</dbReference>
<accession>A0A2I0W1A6</accession>
<keyword evidence="2" id="KW-0472">Membrane</keyword>
<evidence type="ECO:0000313" key="3">
    <source>
        <dbReference type="EMBL" id="PKU69453.1"/>
    </source>
</evidence>
<feature type="transmembrane region" description="Helical" evidence="2">
    <location>
        <begin position="116"/>
        <end position="137"/>
    </location>
</feature>
<keyword evidence="2" id="KW-0812">Transmembrane</keyword>
<dbReference type="Proteomes" id="UP000233837">
    <property type="component" value="Unassembled WGS sequence"/>
</dbReference>
<organism evidence="3 4">
    <name type="scientific">Dendrobium catenatum</name>
    <dbReference type="NCBI Taxonomy" id="906689"/>
    <lineage>
        <taxon>Eukaryota</taxon>
        <taxon>Viridiplantae</taxon>
        <taxon>Streptophyta</taxon>
        <taxon>Embryophyta</taxon>
        <taxon>Tracheophyta</taxon>
        <taxon>Spermatophyta</taxon>
        <taxon>Magnoliopsida</taxon>
        <taxon>Liliopsida</taxon>
        <taxon>Asparagales</taxon>
        <taxon>Orchidaceae</taxon>
        <taxon>Epidendroideae</taxon>
        <taxon>Malaxideae</taxon>
        <taxon>Dendrobiinae</taxon>
        <taxon>Dendrobium</taxon>
    </lineage>
</organism>